<organism evidence="1">
    <name type="scientific">Trypanosoma brucei</name>
    <dbReference type="NCBI Taxonomy" id="5691"/>
    <lineage>
        <taxon>Eukaryota</taxon>
        <taxon>Discoba</taxon>
        <taxon>Euglenozoa</taxon>
        <taxon>Kinetoplastea</taxon>
        <taxon>Metakinetoplastina</taxon>
        <taxon>Trypanosomatida</taxon>
        <taxon>Trypanosomatidae</taxon>
        <taxon>Trypanosoma</taxon>
    </lineage>
</organism>
<proteinExistence type="predicted"/>
<sequence>MDNKGFKTLSAKTDLHSGNAQQTCIFLVGANDNAAKLWKANSGAGDDVNIAQGFITIKPHDTGESAAAEIPQLSVLGNSWATPEATTSSAKLYNKIGQLEKHMHNSCGETADEVLEHILTPDKLKEALLAIIKKPKGAANKPTADEIATTLINSVEPAGKTQSQKLKEKILNTLVPKLTEGSRSQVKLSTLEYPGEIQKSTLAAIQELKTKVETESST</sequence>
<dbReference type="VEuPathDB" id="TriTrypDB:Tb927.9.17380"/>
<dbReference type="VEuPathDB" id="TriTrypDB:Tb1125.9.17380"/>
<dbReference type="SUPFAM" id="SSF58087">
    <property type="entry name" value="Variant surface glycoprotein (N-terminal domain)"/>
    <property type="match status" value="1"/>
</dbReference>
<dbReference type="Gene3D" id="3.90.150.10">
    <property type="entry name" value="Variant Surface Glycoprotein, subunit A domain 1"/>
    <property type="match status" value="1"/>
</dbReference>
<reference evidence="1" key="1">
    <citation type="submission" date="2016-12" db="EMBL/GenBank/DDBJ databases">
        <title>Extending the VSGnome of Trypanosoma brucei strain TREU927.</title>
        <authorList>
            <person name="Cross G.A."/>
        </authorList>
    </citation>
    <scope>NUCLEOTIDE SEQUENCE</scope>
    <source>
        <strain evidence="1">Tb927.99.2145</strain>
    </source>
</reference>
<dbReference type="AlphaFoldDB" id="A0A1V0FZZ7"/>
<dbReference type="VEuPathDB" id="TriTrypDB:Tb427_000562900"/>
<protein>
    <submittedName>
        <fullName evidence="1">Variant surface glycoprotein</fullName>
    </submittedName>
</protein>
<evidence type="ECO:0000313" key="1">
    <source>
        <dbReference type="EMBL" id="ARB51026.1"/>
    </source>
</evidence>
<accession>A0A1V0FZZ7</accession>
<name>A0A1V0FZZ7_9TRYP</name>
<dbReference type="EMBL" id="KY404775">
    <property type="protein sequence ID" value="ARB51026.1"/>
    <property type="molecule type" value="Genomic_DNA"/>
</dbReference>